<dbReference type="AlphaFoldDB" id="A0A840EUC0"/>
<reference evidence="2 3" key="1">
    <citation type="submission" date="2020-08" db="EMBL/GenBank/DDBJ databases">
        <title>Genomic Encyclopedia of Type Strains, Phase IV (KMG-IV): sequencing the most valuable type-strain genomes for metagenomic binning, comparative biology and taxonomic classification.</title>
        <authorList>
            <person name="Goeker M."/>
        </authorList>
    </citation>
    <scope>NUCLEOTIDE SEQUENCE [LARGE SCALE GENOMIC DNA]</scope>
    <source>
        <strain evidence="2 3">DSM 29568</strain>
    </source>
</reference>
<sequence length="488" mass="53641">MKKQPKFIFLLVALTSLFFACSSDDDTTTEPEKPAEVALESFGFYKEDNTQLLEDYVVENIEGDEVKIALPAEVDKTSLIARFTTSANDKVTVGGVEQVSGVTANNFSAPLEYILNEGNKNVIYTIKVTDKAYAVWSILPAFDMEVTDISMSVNPTNSNPAIAYVSNPESSSDRKLNLISFDGNQWGHIGAENFTPARARNVNLAYKKDGTPLVSFRDDNLDPSQISVMGYQSNTWDYVGTPGISGVKASHGVISTDTEGNIYDFYIHDDNSDPANKRSIFAKTYKGAAWAELPITGRTGAAIVIKTKEANGNIYLLALNFGDLQSISVYKYDGNNWTTLADQMKDSPENTISYREASFAIDAQGNVYVAYAENNGEGTEAQLKVKKYTAETQSWSTLGSNIVTTSLRSFDIAVDAYANPMVLYKNDTENPVVVSFDNKTYNWGETTVLSNLEADDLQITVAPNGVGYASYKVENQLYVHKYDSPDNN</sequence>
<comment type="caution">
    <text evidence="2">The sequence shown here is derived from an EMBL/GenBank/DDBJ whole genome shotgun (WGS) entry which is preliminary data.</text>
</comment>
<keyword evidence="3" id="KW-1185">Reference proteome</keyword>
<gene>
    <name evidence="2" type="ORF">GGR32_000761</name>
</gene>
<accession>A0A840EUC0</accession>
<name>A0A840EUC0_9FLAO</name>
<feature type="chain" id="PRO_5032690473" evidence="1">
    <location>
        <begin position="26"/>
        <end position="488"/>
    </location>
</feature>
<protein>
    <submittedName>
        <fullName evidence="2">Uncharacterized protein</fullName>
    </submittedName>
</protein>
<evidence type="ECO:0000313" key="3">
    <source>
        <dbReference type="Proteomes" id="UP000553034"/>
    </source>
</evidence>
<dbReference type="EMBL" id="JACIFO010000002">
    <property type="protein sequence ID" value="MBB4118487.1"/>
    <property type="molecule type" value="Genomic_DNA"/>
</dbReference>
<feature type="signal peptide" evidence="1">
    <location>
        <begin position="1"/>
        <end position="25"/>
    </location>
</feature>
<evidence type="ECO:0000256" key="1">
    <source>
        <dbReference type="SAM" id="SignalP"/>
    </source>
</evidence>
<dbReference type="PROSITE" id="PS51257">
    <property type="entry name" value="PROKAR_LIPOPROTEIN"/>
    <property type="match status" value="1"/>
</dbReference>
<dbReference type="Gene3D" id="2.60.40.2340">
    <property type="match status" value="1"/>
</dbReference>
<dbReference type="RefSeq" id="WP_183476610.1">
    <property type="nucleotide sequence ID" value="NZ_JACIFO010000002.1"/>
</dbReference>
<dbReference type="SUPFAM" id="SSF89372">
    <property type="entry name" value="Fucose-specific lectin"/>
    <property type="match status" value="1"/>
</dbReference>
<proteinExistence type="predicted"/>
<evidence type="ECO:0000313" key="2">
    <source>
        <dbReference type="EMBL" id="MBB4118487.1"/>
    </source>
</evidence>
<dbReference type="Proteomes" id="UP000553034">
    <property type="component" value="Unassembled WGS sequence"/>
</dbReference>
<organism evidence="2 3">
    <name type="scientific">Mesonia hippocampi</name>
    <dbReference type="NCBI Taxonomy" id="1628250"/>
    <lineage>
        <taxon>Bacteria</taxon>
        <taxon>Pseudomonadati</taxon>
        <taxon>Bacteroidota</taxon>
        <taxon>Flavobacteriia</taxon>
        <taxon>Flavobacteriales</taxon>
        <taxon>Flavobacteriaceae</taxon>
        <taxon>Mesonia</taxon>
    </lineage>
</organism>
<keyword evidence="1" id="KW-0732">Signal</keyword>